<dbReference type="SMART" id="SM00061">
    <property type="entry name" value="MATH"/>
    <property type="match status" value="1"/>
</dbReference>
<dbReference type="InterPro" id="IPR045005">
    <property type="entry name" value="BPM1-6"/>
</dbReference>
<evidence type="ECO:0008006" key="7">
    <source>
        <dbReference type="Google" id="ProtNLM"/>
    </source>
</evidence>
<dbReference type="AlphaFoldDB" id="J3LC42"/>
<evidence type="ECO:0000313" key="6">
    <source>
        <dbReference type="Proteomes" id="UP000006038"/>
    </source>
</evidence>
<sequence>MGGDSSSSTSAIVAGGASGSHVLRIDGYSRTRALLENGRFTSSSAFSVGGYNWTIKYFPNGSKTTRGYLSIYLVLDSAGAKDVKAQFSFGLVGGDGIIPVPSYVSRCSVATFPCRGADWGFTKFIKHDELEESEHLIDDSFAVRCDLTVLKEKEIRLEETRILQRKKFVAVPPPNLGQQLGEILKNMDGADVVFEVGDERFSAHTCVLAARSSVFKAELLGAMSGGSLRRPLRIEDMEPAVFRRLLHFMYTDSLSLPSAAAGQDELAVADVVMAQHLLVAADRYNVERLKLMCEERLAESVGSCMVATVLALAEQHSCHGLKEACFEFLASRPNLLEMMASDGYEHLKSSCPSVLMELTARFLPPEPKKK</sequence>
<dbReference type="Pfam" id="PF22486">
    <property type="entry name" value="MATH_2"/>
    <property type="match status" value="1"/>
</dbReference>
<dbReference type="PROSITE" id="PS50097">
    <property type="entry name" value="BTB"/>
    <property type="match status" value="1"/>
</dbReference>
<protein>
    <recommendedName>
        <fullName evidence="7">BTB domain-containing protein</fullName>
    </recommendedName>
</protein>
<evidence type="ECO:0000259" key="4">
    <source>
        <dbReference type="PROSITE" id="PS50144"/>
    </source>
</evidence>
<dbReference type="HOGENOM" id="CLU_004253_2_0_1"/>
<feature type="domain" description="BTB" evidence="3">
    <location>
        <begin position="190"/>
        <end position="258"/>
    </location>
</feature>
<dbReference type="InterPro" id="IPR000210">
    <property type="entry name" value="BTB/POZ_dom"/>
</dbReference>
<dbReference type="PROSITE" id="PS50144">
    <property type="entry name" value="MATH"/>
    <property type="match status" value="1"/>
</dbReference>
<feature type="domain" description="MATH" evidence="4">
    <location>
        <begin position="18"/>
        <end position="147"/>
    </location>
</feature>
<dbReference type="Gramene" id="OB02G22090.1">
    <property type="protein sequence ID" value="OB02G22090.1"/>
    <property type="gene ID" value="OB02G22090"/>
</dbReference>
<dbReference type="SMART" id="SM00225">
    <property type="entry name" value="BTB"/>
    <property type="match status" value="1"/>
</dbReference>
<proteinExistence type="inferred from homology"/>
<keyword evidence="6" id="KW-1185">Reference proteome</keyword>
<accession>J3LC42</accession>
<comment type="similarity">
    <text evidence="2">Belongs to the Tdpoz family.</text>
</comment>
<dbReference type="Proteomes" id="UP000006038">
    <property type="component" value="Unassembled WGS sequence"/>
</dbReference>
<evidence type="ECO:0000313" key="5">
    <source>
        <dbReference type="EnsemblPlants" id="OB02G22090.1"/>
    </source>
</evidence>
<dbReference type="PANTHER" id="PTHR26379:SF511">
    <property type="entry name" value="OS02G0311150 PROTEIN"/>
    <property type="match status" value="1"/>
</dbReference>
<dbReference type="eggNOG" id="KOG1987">
    <property type="taxonomic scope" value="Eukaryota"/>
</dbReference>
<evidence type="ECO:0000256" key="2">
    <source>
        <dbReference type="ARBA" id="ARBA00010846"/>
    </source>
</evidence>
<dbReference type="CDD" id="cd00121">
    <property type="entry name" value="MATH"/>
    <property type="match status" value="1"/>
</dbReference>
<dbReference type="InterPro" id="IPR008974">
    <property type="entry name" value="TRAF-like"/>
</dbReference>
<dbReference type="Gene3D" id="3.30.710.10">
    <property type="entry name" value="Potassium Channel Kv1.1, Chain A"/>
    <property type="match status" value="1"/>
</dbReference>
<evidence type="ECO:0000259" key="3">
    <source>
        <dbReference type="PROSITE" id="PS50097"/>
    </source>
</evidence>
<dbReference type="SUPFAM" id="SSF54695">
    <property type="entry name" value="POZ domain"/>
    <property type="match status" value="1"/>
</dbReference>
<dbReference type="InterPro" id="IPR056423">
    <property type="entry name" value="BACK_BPM_SPOP"/>
</dbReference>
<dbReference type="InterPro" id="IPR002083">
    <property type="entry name" value="MATH/TRAF_dom"/>
</dbReference>
<dbReference type="OMA" id="IFSAHKC"/>
<dbReference type="Pfam" id="PF00651">
    <property type="entry name" value="BTB"/>
    <property type="match status" value="1"/>
</dbReference>
<comment type="pathway">
    <text evidence="1">Protein modification; protein ubiquitination.</text>
</comment>
<dbReference type="Gene3D" id="2.60.210.10">
    <property type="entry name" value="Apoptosis, Tumor Necrosis Factor Receptor Associated Protein 2, Chain A"/>
    <property type="match status" value="1"/>
</dbReference>
<dbReference type="SUPFAM" id="SSF49599">
    <property type="entry name" value="TRAF domain-like"/>
    <property type="match status" value="1"/>
</dbReference>
<dbReference type="GO" id="GO:0016567">
    <property type="term" value="P:protein ubiquitination"/>
    <property type="evidence" value="ECO:0007669"/>
    <property type="project" value="InterPro"/>
</dbReference>
<reference evidence="5" key="1">
    <citation type="submission" date="2013-04" db="UniProtKB">
        <authorList>
            <consortium name="EnsemblPlants"/>
        </authorList>
    </citation>
    <scope>IDENTIFICATION</scope>
</reference>
<dbReference type="Pfam" id="PF24570">
    <property type="entry name" value="BACK_BPM_SPOP"/>
    <property type="match status" value="1"/>
</dbReference>
<dbReference type="EnsemblPlants" id="OB02G22090.1">
    <property type="protein sequence ID" value="OB02G22090.1"/>
    <property type="gene ID" value="OB02G22090"/>
</dbReference>
<dbReference type="InterPro" id="IPR011333">
    <property type="entry name" value="SKP1/BTB/POZ_sf"/>
</dbReference>
<gene>
    <name evidence="5" type="primary">LOC102699661</name>
</gene>
<name>J3LC42_ORYBR</name>
<dbReference type="PANTHER" id="PTHR26379">
    <property type="entry name" value="BTB/POZ AND MATH DOMAIN-CONTAINING PROTEIN 1"/>
    <property type="match status" value="1"/>
</dbReference>
<dbReference type="CDD" id="cd18280">
    <property type="entry name" value="BTB_POZ_BPM_plant"/>
    <property type="match status" value="1"/>
</dbReference>
<evidence type="ECO:0000256" key="1">
    <source>
        <dbReference type="ARBA" id="ARBA00004906"/>
    </source>
</evidence>
<organism evidence="5">
    <name type="scientific">Oryza brachyantha</name>
    <name type="common">malo sina</name>
    <dbReference type="NCBI Taxonomy" id="4533"/>
    <lineage>
        <taxon>Eukaryota</taxon>
        <taxon>Viridiplantae</taxon>
        <taxon>Streptophyta</taxon>
        <taxon>Embryophyta</taxon>
        <taxon>Tracheophyta</taxon>
        <taxon>Spermatophyta</taxon>
        <taxon>Magnoliopsida</taxon>
        <taxon>Liliopsida</taxon>
        <taxon>Poales</taxon>
        <taxon>Poaceae</taxon>
        <taxon>BOP clade</taxon>
        <taxon>Oryzoideae</taxon>
        <taxon>Oryzeae</taxon>
        <taxon>Oryzinae</taxon>
        <taxon>Oryza</taxon>
    </lineage>
</organism>
<dbReference type="Gene3D" id="1.25.40.420">
    <property type="match status" value="1"/>
</dbReference>